<keyword evidence="3" id="KW-0547">Nucleotide-binding</keyword>
<dbReference type="InterPro" id="IPR042493">
    <property type="entry name" value="XPD_DNA_FeS"/>
</dbReference>
<keyword evidence="8" id="KW-0408">Iron</keyword>
<protein>
    <submittedName>
        <fullName evidence="15">ATP-dependent DNA helicase</fullName>
    </submittedName>
</protein>
<dbReference type="Gene3D" id="1.10.30.20">
    <property type="entry name" value="Bacterial XPD DNA helicase, FeS cluster domain"/>
    <property type="match status" value="1"/>
</dbReference>
<evidence type="ECO:0000256" key="8">
    <source>
        <dbReference type="ARBA" id="ARBA00023004"/>
    </source>
</evidence>
<gene>
    <name evidence="15" type="ORF">LZG35_10755</name>
</gene>
<dbReference type="InterPro" id="IPR006554">
    <property type="entry name" value="Helicase-like_DEXD_c2"/>
</dbReference>
<evidence type="ECO:0000256" key="7">
    <source>
        <dbReference type="ARBA" id="ARBA00022840"/>
    </source>
</evidence>
<dbReference type="SMART" id="SM00491">
    <property type="entry name" value="HELICc2"/>
    <property type="match status" value="1"/>
</dbReference>
<evidence type="ECO:0000313" key="15">
    <source>
        <dbReference type="EMBL" id="MCE7509115.1"/>
    </source>
</evidence>
<dbReference type="GO" id="GO:0051539">
    <property type="term" value="F:4 iron, 4 sulfur cluster binding"/>
    <property type="evidence" value="ECO:0007669"/>
    <property type="project" value="UniProtKB-KW"/>
</dbReference>
<evidence type="ECO:0000256" key="10">
    <source>
        <dbReference type="ARBA" id="ARBA00023125"/>
    </source>
</evidence>
<dbReference type="InterPro" id="IPR006555">
    <property type="entry name" value="ATP-dep_Helicase_C"/>
</dbReference>
<dbReference type="Pfam" id="PF13307">
    <property type="entry name" value="Helicase_C_2"/>
    <property type="match status" value="1"/>
</dbReference>
<evidence type="ECO:0000256" key="11">
    <source>
        <dbReference type="ARBA" id="ARBA00023204"/>
    </source>
</evidence>
<keyword evidence="16" id="KW-1185">Reference proteome</keyword>
<dbReference type="AlphaFoldDB" id="A0A9Q3ZD53"/>
<reference evidence="15" key="1">
    <citation type="submission" date="2022-01" db="EMBL/GenBank/DDBJ databases">
        <authorList>
            <person name="Karlyshev A.V."/>
            <person name="Jaspars M."/>
        </authorList>
    </citation>
    <scope>NUCLEOTIDE SEQUENCE</scope>
    <source>
        <strain evidence="15">AGSA3-2</strain>
    </source>
</reference>
<dbReference type="InterPro" id="IPR014013">
    <property type="entry name" value="Helic_SF1/SF2_ATP-bd_DinG/Rad3"/>
</dbReference>
<keyword evidence="12" id="KW-0413">Isomerase</keyword>
<keyword evidence="11" id="KW-0234">DNA repair</keyword>
<evidence type="ECO:0000256" key="2">
    <source>
        <dbReference type="ARBA" id="ARBA00022723"/>
    </source>
</evidence>
<dbReference type="Pfam" id="PF06733">
    <property type="entry name" value="DEAD_2"/>
    <property type="match status" value="1"/>
</dbReference>
<name>A0A9Q3ZD53_9GAMM</name>
<accession>A0A9Q3ZD53</accession>
<evidence type="ECO:0000256" key="13">
    <source>
        <dbReference type="ARBA" id="ARBA00038058"/>
    </source>
</evidence>
<dbReference type="PANTHER" id="PTHR11472">
    <property type="entry name" value="DNA REPAIR DEAD HELICASE RAD3/XP-D SUBFAMILY MEMBER"/>
    <property type="match status" value="1"/>
</dbReference>
<dbReference type="RefSeq" id="WP_080530645.1">
    <property type="nucleotide sequence ID" value="NZ_CBDDTQ010000001.1"/>
</dbReference>
<evidence type="ECO:0000256" key="3">
    <source>
        <dbReference type="ARBA" id="ARBA00022741"/>
    </source>
</evidence>
<dbReference type="GO" id="GO:0005524">
    <property type="term" value="F:ATP binding"/>
    <property type="evidence" value="ECO:0007669"/>
    <property type="project" value="UniProtKB-KW"/>
</dbReference>
<dbReference type="Proteomes" id="UP001107961">
    <property type="component" value="Unassembled WGS sequence"/>
</dbReference>
<feature type="domain" description="Helicase ATP-binding" evidence="14">
    <location>
        <begin position="174"/>
        <end position="434"/>
    </location>
</feature>
<sequence length="757" mass="85598">MSRYTVAVRALAEFTAKSGDLDLRFTPSPTAQEGIAGHTTVTGRRGESYQREVPLAGDYLHLHVRGRADGYDPRRNRLEEIKTFRGDLERQPANHRVLHWAQLKIYGALLCRERGLDQVELALVYFDVVKQKETPLREVHEAESLNRFFDEHCERFLQWADRELAHRQARDQALTALAFPHARFRSGQRELAESVYQSACTGRPLLAQAPTGIGKTLGTLFPLLKAAPGRALDKVFFLSAKTPGRKLALDAVRTLTGDGTMPLRTVEMIAREKSCEHPDKACHGESCPLAAGFYDRLPAARQAAVESPILDRRQLREVALRHHICPYYLSQEMARWSDVVVGDYNYYFDLSALLHGLTTENQWRVAVLADEAHNLVDRARGMYSAELDQIAFRRLKKQVPKSLKGAFERIHRHWNALNKEIEEAQPDTDYRVHDDPPQGFLFALQQGVAAITDYLAEQPEALDSDLIRFYFDALHFNRVAERFDSDAFLFDSHWRAPSRGRPGSFLCLRNVVPAALLAPRFETASAAVLFSATLSPPRYYADLLGLPDTTAWVDVPSPFRAEQLQVRIGHRISTRYRDRRASLAPIAALIGDQFQQRRGNYLAFFSSYEYLDGVLSVFRRAHPDVPVWSQQRRMDEEARQAFLDRFEEGGEGIGFAVLGGAFAEGIDLPGRRLIGAFVATLGLPQMNPVNEQFKTRLAALFGDGYDYTYLFPGLRKVVQAAGRVIRTGDDEGVVHLIDDRFAHPRVRALLPSWWQCG</sequence>
<dbReference type="PANTHER" id="PTHR11472:SF34">
    <property type="entry name" value="REGULATOR OF TELOMERE ELONGATION HELICASE 1"/>
    <property type="match status" value="1"/>
</dbReference>
<evidence type="ECO:0000256" key="1">
    <source>
        <dbReference type="ARBA" id="ARBA00022485"/>
    </source>
</evidence>
<dbReference type="Gene3D" id="3.90.320.10">
    <property type="match status" value="1"/>
</dbReference>
<comment type="similarity">
    <text evidence="13">Belongs to the helicase family. DinG subfamily.</text>
</comment>
<keyword evidence="6 15" id="KW-0347">Helicase</keyword>
<dbReference type="PROSITE" id="PS51193">
    <property type="entry name" value="HELICASE_ATP_BIND_2"/>
    <property type="match status" value="1"/>
</dbReference>
<dbReference type="GO" id="GO:0046872">
    <property type="term" value="F:metal ion binding"/>
    <property type="evidence" value="ECO:0007669"/>
    <property type="project" value="UniProtKB-KW"/>
</dbReference>
<keyword evidence="2" id="KW-0479">Metal-binding</keyword>
<dbReference type="Gene3D" id="1.10.275.40">
    <property type="match status" value="1"/>
</dbReference>
<comment type="caution">
    <text evidence="15">The sequence shown here is derived from an EMBL/GenBank/DDBJ whole genome shotgun (WGS) entry which is preliminary data.</text>
</comment>
<dbReference type="InterPro" id="IPR045028">
    <property type="entry name" value="DinG/Rad3-like"/>
</dbReference>
<evidence type="ECO:0000256" key="12">
    <source>
        <dbReference type="ARBA" id="ARBA00023235"/>
    </source>
</evidence>
<evidence type="ECO:0000256" key="9">
    <source>
        <dbReference type="ARBA" id="ARBA00023014"/>
    </source>
</evidence>
<dbReference type="KEGG" id="axe:P40_06425"/>
<dbReference type="InterPro" id="IPR010614">
    <property type="entry name" value="RAD3-like_helicase_DEAD"/>
</dbReference>
<keyword evidence="7" id="KW-0067">ATP-binding</keyword>
<proteinExistence type="inferred from homology"/>
<evidence type="ECO:0000256" key="6">
    <source>
        <dbReference type="ARBA" id="ARBA00022806"/>
    </source>
</evidence>
<evidence type="ECO:0000259" key="14">
    <source>
        <dbReference type="PROSITE" id="PS51193"/>
    </source>
</evidence>
<keyword evidence="5" id="KW-0378">Hydrolase</keyword>
<dbReference type="SMART" id="SM00488">
    <property type="entry name" value="DEXDc2"/>
    <property type="match status" value="1"/>
</dbReference>
<dbReference type="EMBL" id="JAJVKT010000011">
    <property type="protein sequence ID" value="MCE7509115.1"/>
    <property type="molecule type" value="Genomic_DNA"/>
</dbReference>
<dbReference type="GO" id="GO:0003677">
    <property type="term" value="F:DNA binding"/>
    <property type="evidence" value="ECO:0007669"/>
    <property type="project" value="UniProtKB-KW"/>
</dbReference>
<dbReference type="InterPro" id="IPR027417">
    <property type="entry name" value="P-loop_NTPase"/>
</dbReference>
<keyword evidence="4" id="KW-0227">DNA damage</keyword>
<evidence type="ECO:0000256" key="4">
    <source>
        <dbReference type="ARBA" id="ARBA00022763"/>
    </source>
</evidence>
<dbReference type="Gene3D" id="3.40.50.300">
    <property type="entry name" value="P-loop containing nucleotide triphosphate hydrolases"/>
    <property type="match status" value="2"/>
</dbReference>
<dbReference type="GO" id="GO:0016818">
    <property type="term" value="F:hydrolase activity, acting on acid anhydrides, in phosphorus-containing anhydrides"/>
    <property type="evidence" value="ECO:0007669"/>
    <property type="project" value="InterPro"/>
</dbReference>
<dbReference type="GO" id="GO:0003678">
    <property type="term" value="F:DNA helicase activity"/>
    <property type="evidence" value="ECO:0007669"/>
    <property type="project" value="InterPro"/>
</dbReference>
<keyword evidence="10" id="KW-0238">DNA-binding</keyword>
<dbReference type="InterPro" id="IPR011604">
    <property type="entry name" value="PDDEXK-like_dom_sf"/>
</dbReference>
<evidence type="ECO:0000313" key="16">
    <source>
        <dbReference type="Proteomes" id="UP001107961"/>
    </source>
</evidence>
<organism evidence="15 16">
    <name type="scientific">Alloalcanivorax xenomutans</name>
    <dbReference type="NCBI Taxonomy" id="1094342"/>
    <lineage>
        <taxon>Bacteria</taxon>
        <taxon>Pseudomonadati</taxon>
        <taxon>Pseudomonadota</taxon>
        <taxon>Gammaproteobacteria</taxon>
        <taxon>Oceanospirillales</taxon>
        <taxon>Alcanivoracaceae</taxon>
        <taxon>Alloalcanivorax</taxon>
    </lineage>
</organism>
<keyword evidence="1" id="KW-0004">4Fe-4S</keyword>
<dbReference type="GO" id="GO:0006281">
    <property type="term" value="P:DNA repair"/>
    <property type="evidence" value="ECO:0007669"/>
    <property type="project" value="UniProtKB-KW"/>
</dbReference>
<keyword evidence="9" id="KW-0411">Iron-sulfur</keyword>
<evidence type="ECO:0000256" key="5">
    <source>
        <dbReference type="ARBA" id="ARBA00022801"/>
    </source>
</evidence>
<dbReference type="SUPFAM" id="SSF52540">
    <property type="entry name" value="P-loop containing nucleoside triphosphate hydrolases"/>
    <property type="match status" value="1"/>
</dbReference>